<dbReference type="Proteomes" id="UP000176997">
    <property type="component" value="Unassembled WGS sequence"/>
</dbReference>
<dbReference type="InterPro" id="IPR002909">
    <property type="entry name" value="IPT_dom"/>
</dbReference>
<dbReference type="Pfam" id="PF01833">
    <property type="entry name" value="TIG"/>
    <property type="match status" value="1"/>
</dbReference>
<dbReference type="SUPFAM" id="SSF81296">
    <property type="entry name" value="E set domains"/>
    <property type="match status" value="2"/>
</dbReference>
<accession>A0A1G2S8M7</accession>
<dbReference type="InterPro" id="IPR002477">
    <property type="entry name" value="Peptidoglycan-bd-like"/>
</dbReference>
<dbReference type="InterPro" id="IPR036365">
    <property type="entry name" value="PGBD-like_sf"/>
</dbReference>
<feature type="chain" id="PRO_5009584356" description="IPT/TIG domain-containing protein" evidence="2">
    <location>
        <begin position="27"/>
        <end position="325"/>
    </location>
</feature>
<organism evidence="5 6">
    <name type="scientific">Candidatus Yonathbacteria bacterium RIFCSPHIGHO2_01_FULL_51_10</name>
    <dbReference type="NCBI Taxonomy" id="1802723"/>
    <lineage>
        <taxon>Bacteria</taxon>
        <taxon>Candidatus Yonathiibacteriota</taxon>
    </lineage>
</organism>
<dbReference type="Gene3D" id="2.60.40.10">
    <property type="entry name" value="Immunoglobulins"/>
    <property type="match status" value="2"/>
</dbReference>
<dbReference type="SUPFAM" id="SSF47090">
    <property type="entry name" value="PGBD-like"/>
    <property type="match status" value="1"/>
</dbReference>
<protein>
    <recommendedName>
        <fullName evidence="7">IPT/TIG domain-containing protein</fullName>
    </recommendedName>
</protein>
<dbReference type="Pfam" id="PF01471">
    <property type="entry name" value="PG_binding_1"/>
    <property type="match status" value="1"/>
</dbReference>
<dbReference type="InterPro" id="IPR013783">
    <property type="entry name" value="Ig-like_fold"/>
</dbReference>
<sequence>MRNGFFRTIVALITVAVCATSTPASAETFSRNLRQGDQGADVKALQVFLNTYPETKIADTGPGSPGSETDYFGSLTKNAVIKFQEKYAADILAPNGLLAGTGFVGVSTRAKMNALASVEITDQSTTTGTVPLALPTEGQTANDLVFVMYPSQYSGAAGTSLSVLGGGFTATNNTVHFGDRYAVEGVPSGNTSTLNFTVPKAIPFGNYSLSVTNSNGTSSKDAFFIVIDPDVPEPTISSVSPTSGRNNTSVTITGTGFTPTGNVLRTSQKIYEDVVSPDGKTITFTITFPLDTPPGITRAPIELPYWFYVINTHGVSGPGHFTLEL</sequence>
<comment type="caution">
    <text evidence="5">The sequence shown here is derived from an EMBL/GenBank/DDBJ whole genome shotgun (WGS) entry which is preliminary data.</text>
</comment>
<keyword evidence="2" id="KW-0732">Signal</keyword>
<dbReference type="STRING" id="1802723.A2675_00100"/>
<feature type="signal peptide" evidence="2">
    <location>
        <begin position="1"/>
        <end position="26"/>
    </location>
</feature>
<feature type="domain" description="Peptidoglycan binding-like" evidence="3">
    <location>
        <begin position="38"/>
        <end position="87"/>
    </location>
</feature>
<dbReference type="Gene3D" id="1.10.101.10">
    <property type="entry name" value="PGBD-like superfamily/PGBD"/>
    <property type="match status" value="1"/>
</dbReference>
<name>A0A1G2S8M7_9BACT</name>
<evidence type="ECO:0000259" key="4">
    <source>
        <dbReference type="Pfam" id="PF01833"/>
    </source>
</evidence>
<feature type="region of interest" description="Disordered" evidence="1">
    <location>
        <begin position="235"/>
        <end position="254"/>
    </location>
</feature>
<dbReference type="AlphaFoldDB" id="A0A1G2S8M7"/>
<feature type="domain" description="IPT/TIG" evidence="4">
    <location>
        <begin position="149"/>
        <end position="221"/>
    </location>
</feature>
<proteinExistence type="predicted"/>
<dbReference type="EMBL" id="MHUS01000011">
    <property type="protein sequence ID" value="OHA81426.1"/>
    <property type="molecule type" value="Genomic_DNA"/>
</dbReference>
<evidence type="ECO:0008006" key="7">
    <source>
        <dbReference type="Google" id="ProtNLM"/>
    </source>
</evidence>
<evidence type="ECO:0000256" key="1">
    <source>
        <dbReference type="SAM" id="MobiDB-lite"/>
    </source>
</evidence>
<evidence type="ECO:0000313" key="5">
    <source>
        <dbReference type="EMBL" id="OHA81426.1"/>
    </source>
</evidence>
<evidence type="ECO:0000256" key="2">
    <source>
        <dbReference type="SAM" id="SignalP"/>
    </source>
</evidence>
<dbReference type="InterPro" id="IPR036366">
    <property type="entry name" value="PGBDSf"/>
</dbReference>
<reference evidence="5 6" key="1">
    <citation type="journal article" date="2016" name="Nat. Commun.">
        <title>Thousands of microbial genomes shed light on interconnected biogeochemical processes in an aquifer system.</title>
        <authorList>
            <person name="Anantharaman K."/>
            <person name="Brown C.T."/>
            <person name="Hug L.A."/>
            <person name="Sharon I."/>
            <person name="Castelle C.J."/>
            <person name="Probst A.J."/>
            <person name="Thomas B.C."/>
            <person name="Singh A."/>
            <person name="Wilkins M.J."/>
            <person name="Karaoz U."/>
            <person name="Brodie E.L."/>
            <person name="Williams K.H."/>
            <person name="Hubbard S.S."/>
            <person name="Banfield J.F."/>
        </authorList>
    </citation>
    <scope>NUCLEOTIDE SEQUENCE [LARGE SCALE GENOMIC DNA]</scope>
</reference>
<evidence type="ECO:0000313" key="6">
    <source>
        <dbReference type="Proteomes" id="UP000176997"/>
    </source>
</evidence>
<evidence type="ECO:0000259" key="3">
    <source>
        <dbReference type="Pfam" id="PF01471"/>
    </source>
</evidence>
<dbReference type="CDD" id="cd00102">
    <property type="entry name" value="IPT"/>
    <property type="match status" value="1"/>
</dbReference>
<gene>
    <name evidence="5" type="ORF">A2675_00100</name>
</gene>
<dbReference type="InterPro" id="IPR014756">
    <property type="entry name" value="Ig_E-set"/>
</dbReference>